<dbReference type="AlphaFoldDB" id="A0A1G2G6X6"/>
<sequence length="163" mass="18838">MFELLSLPFFFVNREGENIMEANYDLDPTKPIATFYVAWNGEGAGSFFDIFATRREAERMTWVDTMWRNPRTRKPRVTEWKVGITKAGDPIIIAPQYDPSHPEFERVGEKVAIVPFRSRGCRNDDRMVAAGVPFVSRWEPRDRAVREALLGYHEKYSSSSNIS</sequence>
<organism evidence="1 2">
    <name type="scientific">Candidatus Ryanbacteria bacterium RIFCSPHIGHO2_02_FULL_45_13b</name>
    <dbReference type="NCBI Taxonomy" id="1802117"/>
    <lineage>
        <taxon>Bacteria</taxon>
        <taxon>Candidatus Ryaniibacteriota</taxon>
    </lineage>
</organism>
<accession>A0A1G2G6X6</accession>
<proteinExistence type="predicted"/>
<gene>
    <name evidence="1" type="ORF">A3J54_02130</name>
</gene>
<protein>
    <submittedName>
        <fullName evidence="1">Uncharacterized protein</fullName>
    </submittedName>
</protein>
<dbReference type="Proteomes" id="UP000176576">
    <property type="component" value="Unassembled WGS sequence"/>
</dbReference>
<dbReference type="EMBL" id="MHNN01000017">
    <property type="protein sequence ID" value="OGZ46004.1"/>
    <property type="molecule type" value="Genomic_DNA"/>
</dbReference>
<name>A0A1G2G6X6_9BACT</name>
<evidence type="ECO:0000313" key="2">
    <source>
        <dbReference type="Proteomes" id="UP000176576"/>
    </source>
</evidence>
<comment type="caution">
    <text evidence="1">The sequence shown here is derived from an EMBL/GenBank/DDBJ whole genome shotgun (WGS) entry which is preliminary data.</text>
</comment>
<evidence type="ECO:0000313" key="1">
    <source>
        <dbReference type="EMBL" id="OGZ46004.1"/>
    </source>
</evidence>
<reference evidence="1 2" key="1">
    <citation type="journal article" date="2016" name="Nat. Commun.">
        <title>Thousands of microbial genomes shed light on interconnected biogeochemical processes in an aquifer system.</title>
        <authorList>
            <person name="Anantharaman K."/>
            <person name="Brown C.T."/>
            <person name="Hug L.A."/>
            <person name="Sharon I."/>
            <person name="Castelle C.J."/>
            <person name="Probst A.J."/>
            <person name="Thomas B.C."/>
            <person name="Singh A."/>
            <person name="Wilkins M.J."/>
            <person name="Karaoz U."/>
            <person name="Brodie E.L."/>
            <person name="Williams K.H."/>
            <person name="Hubbard S.S."/>
            <person name="Banfield J.F."/>
        </authorList>
    </citation>
    <scope>NUCLEOTIDE SEQUENCE [LARGE SCALE GENOMIC DNA]</scope>
</reference>